<keyword evidence="2" id="KW-1185">Reference proteome</keyword>
<dbReference type="AlphaFoldDB" id="A0AAV5M795"/>
<name>A0AAV5M795_9ROSI</name>
<comment type="caution">
    <text evidence="1">The sequence shown here is derived from an EMBL/GenBank/DDBJ whole genome shotgun (WGS) entry which is preliminary data.</text>
</comment>
<dbReference type="EMBL" id="BPVZ01000193">
    <property type="protein sequence ID" value="GKV45373.1"/>
    <property type="molecule type" value="Genomic_DNA"/>
</dbReference>
<dbReference type="Proteomes" id="UP001054252">
    <property type="component" value="Unassembled WGS sequence"/>
</dbReference>
<reference evidence="1 2" key="1">
    <citation type="journal article" date="2021" name="Commun. Biol.">
        <title>The genome of Shorea leprosula (Dipterocarpaceae) highlights the ecological relevance of drought in aseasonal tropical rainforests.</title>
        <authorList>
            <person name="Ng K.K.S."/>
            <person name="Kobayashi M.J."/>
            <person name="Fawcett J.A."/>
            <person name="Hatakeyama M."/>
            <person name="Paape T."/>
            <person name="Ng C.H."/>
            <person name="Ang C.C."/>
            <person name="Tnah L.H."/>
            <person name="Lee C.T."/>
            <person name="Nishiyama T."/>
            <person name="Sese J."/>
            <person name="O'Brien M.J."/>
            <person name="Copetti D."/>
            <person name="Mohd Noor M.I."/>
            <person name="Ong R.C."/>
            <person name="Putra M."/>
            <person name="Sireger I.Z."/>
            <person name="Indrioko S."/>
            <person name="Kosugi Y."/>
            <person name="Izuno A."/>
            <person name="Isagi Y."/>
            <person name="Lee S.L."/>
            <person name="Shimizu K.K."/>
        </authorList>
    </citation>
    <scope>NUCLEOTIDE SEQUENCE [LARGE SCALE GENOMIC DNA]</scope>
    <source>
        <strain evidence="1">214</strain>
    </source>
</reference>
<sequence>MYTQTCSQLLCLRNFCFDIYVHPNLLAAFCLSV</sequence>
<evidence type="ECO:0000313" key="2">
    <source>
        <dbReference type="Proteomes" id="UP001054252"/>
    </source>
</evidence>
<gene>
    <name evidence="1" type="ORF">SLEP1_g52465</name>
</gene>
<protein>
    <submittedName>
        <fullName evidence="1">Uncharacterized protein</fullName>
    </submittedName>
</protein>
<organism evidence="1 2">
    <name type="scientific">Rubroshorea leprosula</name>
    <dbReference type="NCBI Taxonomy" id="152421"/>
    <lineage>
        <taxon>Eukaryota</taxon>
        <taxon>Viridiplantae</taxon>
        <taxon>Streptophyta</taxon>
        <taxon>Embryophyta</taxon>
        <taxon>Tracheophyta</taxon>
        <taxon>Spermatophyta</taxon>
        <taxon>Magnoliopsida</taxon>
        <taxon>eudicotyledons</taxon>
        <taxon>Gunneridae</taxon>
        <taxon>Pentapetalae</taxon>
        <taxon>rosids</taxon>
        <taxon>malvids</taxon>
        <taxon>Malvales</taxon>
        <taxon>Dipterocarpaceae</taxon>
        <taxon>Rubroshorea</taxon>
    </lineage>
</organism>
<proteinExistence type="predicted"/>
<evidence type="ECO:0000313" key="1">
    <source>
        <dbReference type="EMBL" id="GKV45373.1"/>
    </source>
</evidence>
<accession>A0AAV5M795</accession>